<evidence type="ECO:0000313" key="2">
    <source>
        <dbReference type="EMBL" id="WOC52550.1"/>
    </source>
</evidence>
<dbReference type="AlphaFoldDB" id="A0AAU0F1D6"/>
<dbReference type="Gene3D" id="2.40.160.20">
    <property type="match status" value="1"/>
</dbReference>
<gene>
    <name evidence="2" type="ORF">BPO_1903</name>
</gene>
<dbReference type="Pfam" id="PF19573">
    <property type="entry name" value="DUF6089"/>
    <property type="match status" value="2"/>
</dbReference>
<reference evidence="2" key="1">
    <citation type="submission" date="2023-10" db="EMBL/GenBank/DDBJ databases">
        <title>Characterization and whole genome sequencing of a novel strain of Bergeyella porcorum QD2021 isolated from pig.</title>
        <authorList>
            <person name="Liu G."/>
            <person name="Chen C."/>
            <person name="Han X."/>
        </authorList>
    </citation>
    <scope>NUCLEOTIDE SEQUENCE</scope>
    <source>
        <strain evidence="2">QD2021</strain>
    </source>
</reference>
<keyword evidence="3" id="KW-1185">Reference proteome</keyword>
<organism evidence="2 3">
    <name type="scientific">Bergeyella porcorum</name>
    <dbReference type="NCBI Taxonomy" id="1735111"/>
    <lineage>
        <taxon>Bacteria</taxon>
        <taxon>Pseudomonadati</taxon>
        <taxon>Bacteroidota</taxon>
        <taxon>Flavobacteriia</taxon>
        <taxon>Flavobacteriales</taxon>
        <taxon>Weeksellaceae</taxon>
        <taxon>Bergeyella</taxon>
    </lineage>
</organism>
<dbReference type="KEGG" id="bpor:BPO_1903"/>
<dbReference type="InterPro" id="IPR011250">
    <property type="entry name" value="OMP/PagP_B-barrel"/>
</dbReference>
<feature type="domain" description="DUF6089" evidence="1">
    <location>
        <begin position="287"/>
        <end position="318"/>
    </location>
</feature>
<evidence type="ECO:0000313" key="3">
    <source>
        <dbReference type="Proteomes" id="UP001432059"/>
    </source>
</evidence>
<sequence>MNFFKVKMFYICTNFMKNNSLHTNFIQKSIQMMLCVLMFAWLGAQRHEIGIKLGGNSLVGDIGRTNYILQKPFTHSFSEHGVPIYVGAMYRMNFNPHQTLRFDLGYGSIQFDDAYATETYRRQRGLRGTNSGVEVNALFEYNFYPVNNEQKAMLSPYIFGGIGGVFYSVRRITFANDFNRDASGNAVAPTVADDFTTTPERTYANKLTLAVPFGVGLKYKFNYNWALSGELMFKPTFSDGIDYSAINNSDVRLTYNRDITNSNTNRSLLQEDPYIAVARERADTYVSENTYGNTNSKDWINSVTLSLTYSFGRPPCYCD</sequence>
<dbReference type="SUPFAM" id="SSF56925">
    <property type="entry name" value="OMPA-like"/>
    <property type="match status" value="1"/>
</dbReference>
<dbReference type="EMBL" id="CP136426">
    <property type="protein sequence ID" value="WOC52550.1"/>
    <property type="molecule type" value="Genomic_DNA"/>
</dbReference>
<dbReference type="InterPro" id="IPR045743">
    <property type="entry name" value="DUF6089"/>
</dbReference>
<proteinExistence type="predicted"/>
<dbReference type="Proteomes" id="UP001432059">
    <property type="component" value="Chromosome"/>
</dbReference>
<accession>A0AAU0F1D6</accession>
<feature type="domain" description="DUF6089" evidence="1">
    <location>
        <begin position="28"/>
        <end position="180"/>
    </location>
</feature>
<name>A0AAU0F1D6_9FLAO</name>
<evidence type="ECO:0000259" key="1">
    <source>
        <dbReference type="Pfam" id="PF19573"/>
    </source>
</evidence>
<protein>
    <submittedName>
        <fullName evidence="2">Outer membrane protein beta-barrel domain-containing protein</fullName>
    </submittedName>
</protein>